<dbReference type="InterPro" id="IPR036412">
    <property type="entry name" value="HAD-like_sf"/>
</dbReference>
<gene>
    <name evidence="1" type="ORF">D7Y13_34385</name>
</gene>
<protein>
    <submittedName>
        <fullName evidence="1">HAD-IIB family hydrolase</fullName>
    </submittedName>
</protein>
<dbReference type="SUPFAM" id="SSF56784">
    <property type="entry name" value="HAD-like"/>
    <property type="match status" value="1"/>
</dbReference>
<dbReference type="InterPro" id="IPR023214">
    <property type="entry name" value="HAD_sf"/>
</dbReference>
<accession>A0ABX9QA37</accession>
<proteinExistence type="predicted"/>
<dbReference type="Gene3D" id="3.40.50.1000">
    <property type="entry name" value="HAD superfamily/HAD-like"/>
    <property type="match status" value="2"/>
</dbReference>
<dbReference type="Proteomes" id="UP000278907">
    <property type="component" value="Unassembled WGS sequence"/>
</dbReference>
<dbReference type="Pfam" id="PF08282">
    <property type="entry name" value="Hydrolase_3"/>
    <property type="match status" value="1"/>
</dbReference>
<dbReference type="PANTHER" id="PTHR10000:SF8">
    <property type="entry name" value="HAD SUPERFAMILY HYDROLASE-LIKE, TYPE 3"/>
    <property type="match status" value="1"/>
</dbReference>
<name>A0ABX9QA37_9BACT</name>
<dbReference type="PANTHER" id="PTHR10000">
    <property type="entry name" value="PHOSPHOSERINE PHOSPHATASE"/>
    <property type="match status" value="1"/>
</dbReference>
<dbReference type="GO" id="GO:0016787">
    <property type="term" value="F:hydrolase activity"/>
    <property type="evidence" value="ECO:0007669"/>
    <property type="project" value="UniProtKB-KW"/>
</dbReference>
<dbReference type="RefSeq" id="WP_120582451.1">
    <property type="nucleotide sequence ID" value="NZ_RAWI01000407.1"/>
</dbReference>
<dbReference type="NCBIfam" id="TIGR01484">
    <property type="entry name" value="HAD-SF-IIB"/>
    <property type="match status" value="1"/>
</dbReference>
<keyword evidence="2" id="KW-1185">Reference proteome</keyword>
<organism evidence="1 2">
    <name type="scientific">Corallococcus praedator</name>
    <dbReference type="NCBI Taxonomy" id="2316724"/>
    <lineage>
        <taxon>Bacteria</taxon>
        <taxon>Pseudomonadati</taxon>
        <taxon>Myxococcota</taxon>
        <taxon>Myxococcia</taxon>
        <taxon>Myxococcales</taxon>
        <taxon>Cystobacterineae</taxon>
        <taxon>Myxococcaceae</taxon>
        <taxon>Corallococcus</taxon>
    </lineage>
</organism>
<evidence type="ECO:0000313" key="2">
    <source>
        <dbReference type="Proteomes" id="UP000278907"/>
    </source>
</evidence>
<reference evidence="1 2" key="1">
    <citation type="submission" date="2018-09" db="EMBL/GenBank/DDBJ databases">
        <authorList>
            <person name="Livingstone P.G."/>
            <person name="Whitworth D.E."/>
        </authorList>
    </citation>
    <scope>NUCLEOTIDE SEQUENCE [LARGE SCALE GENOMIC DNA]</scope>
    <source>
        <strain evidence="1 2">CA031B</strain>
    </source>
</reference>
<evidence type="ECO:0000313" key="1">
    <source>
        <dbReference type="EMBL" id="RKH93457.1"/>
    </source>
</evidence>
<dbReference type="InterPro" id="IPR006379">
    <property type="entry name" value="HAD-SF_hydro_IIB"/>
</dbReference>
<comment type="caution">
    <text evidence="1">The sequence shown here is derived from an EMBL/GenBank/DDBJ whole genome shotgun (WGS) entry which is preliminary data.</text>
</comment>
<keyword evidence="1" id="KW-0378">Hydrolase</keyword>
<sequence length="283" mass="30865">MKAGATKDEAKGAEPRPLRQADLSHVQGVFTDVDGTLTTGHKLRSQTVRALEQLSASGLRVVLVSGRPAGWGEAWARQLPVDGVIVENGGLFFLKGKKGELRKVYLEPPAERLANRQRLEAEVHRVLAQVPGARLSVDSRYTEVDLAVDYNEEARLGDAGASAIETLLRARGVTAVRSSVHVNCWLGRFDKLSASRRFARVAWGEKLEPADGRYVYAGDSFNDAPMFQAFKLGVGVANVRAVLNRIDAPPAFITRAPEGRGFEELARALLARRRPSRSRGVST</sequence>
<dbReference type="EMBL" id="RAWI01000407">
    <property type="protein sequence ID" value="RKH93457.1"/>
    <property type="molecule type" value="Genomic_DNA"/>
</dbReference>